<organism evidence="3 4">
    <name type="scientific">Phytoactinopolyspora mesophila</name>
    <dbReference type="NCBI Taxonomy" id="2650750"/>
    <lineage>
        <taxon>Bacteria</taxon>
        <taxon>Bacillati</taxon>
        <taxon>Actinomycetota</taxon>
        <taxon>Actinomycetes</taxon>
        <taxon>Jiangellales</taxon>
        <taxon>Jiangellaceae</taxon>
        <taxon>Phytoactinopolyspora</taxon>
    </lineage>
</organism>
<evidence type="ECO:0000313" key="3">
    <source>
        <dbReference type="EMBL" id="NDL59878.1"/>
    </source>
</evidence>
<evidence type="ECO:0000313" key="4">
    <source>
        <dbReference type="Proteomes" id="UP000460435"/>
    </source>
</evidence>
<evidence type="ECO:0000259" key="2">
    <source>
        <dbReference type="Pfam" id="PF02720"/>
    </source>
</evidence>
<dbReference type="Pfam" id="PF02720">
    <property type="entry name" value="DUF222"/>
    <property type="match status" value="1"/>
</dbReference>
<name>A0A7K3MBV9_9ACTN</name>
<accession>A0A7K3MBV9</accession>
<comment type="caution">
    <text evidence="3">The sequence shown here is derived from an EMBL/GenBank/DDBJ whole genome shotgun (WGS) entry which is preliminary data.</text>
</comment>
<dbReference type="EMBL" id="WLZY01000009">
    <property type="protein sequence ID" value="NDL59878.1"/>
    <property type="molecule type" value="Genomic_DNA"/>
</dbReference>
<dbReference type="CDD" id="cd00085">
    <property type="entry name" value="HNHc"/>
    <property type="match status" value="1"/>
</dbReference>
<dbReference type="InterPro" id="IPR003870">
    <property type="entry name" value="DUF222"/>
</dbReference>
<reference evidence="3 4" key="1">
    <citation type="submission" date="2019-11" db="EMBL/GenBank/DDBJ databases">
        <authorList>
            <person name="Li X.-J."/>
            <person name="Feng X.-M."/>
        </authorList>
    </citation>
    <scope>NUCLEOTIDE SEQUENCE [LARGE SCALE GENOMIC DNA]</scope>
    <source>
        <strain evidence="3 4">XMNu-373</strain>
    </source>
</reference>
<keyword evidence="4" id="KW-1185">Reference proteome</keyword>
<feature type="domain" description="DUF222" evidence="2">
    <location>
        <begin position="77"/>
        <end position="342"/>
    </location>
</feature>
<protein>
    <submittedName>
        <fullName evidence="3">DUF222 domain-containing protein</fullName>
    </submittedName>
</protein>
<dbReference type="Proteomes" id="UP000460435">
    <property type="component" value="Unassembled WGS sequence"/>
</dbReference>
<sequence length="504" mass="54060">MLSPFTSDRAPSRAEARYRRALGEMWIFDCSCAGGRDRIERMNEQMAVGEIAGMVDRLIELSSAMDDDAACVDVIAAAERLKAATAAFQLEKIAQFAASQAEAKKAMGFEARHAMRGVPEQVGLATRTSPSAAARQLSRARVLRECLPETFALLRTGEVSEFVATHVVNETSHLDADSRRAVDNQLASQLVGLGPKRAQSLARKLAIEADPEAAVARAGRARKDRRVSVRPAPDTMTVLSALLPCEQGVAAFASLRRHADALVAGGDGRSRQQIMADTLVERVTGQAVADAVSAEVGLVMTDASLFGGDDEAADVVGYGPIPAETARDLIRQGHELRSHQHPDQAAAANTNGSAGQSATAGMSGPGAVERARVFLRRLFTDPATGVVVDCDPRRRRFDGVLARLLTYRDHLCRDAFCDAPIRHIDHIQPHAEGGPTVPGNGRGTCERGNYTRELPGWRIRVVDPDLHLVETITPTGHRYMSTPPSAPGIRRRPAAGKLGRPCAA</sequence>
<gene>
    <name evidence="3" type="ORF">F7O44_22645</name>
</gene>
<feature type="region of interest" description="Disordered" evidence="1">
    <location>
        <begin position="428"/>
        <end position="448"/>
    </location>
</feature>
<feature type="region of interest" description="Disordered" evidence="1">
    <location>
        <begin position="475"/>
        <end position="504"/>
    </location>
</feature>
<evidence type="ECO:0000256" key="1">
    <source>
        <dbReference type="SAM" id="MobiDB-lite"/>
    </source>
</evidence>
<feature type="compositionally biased region" description="Polar residues" evidence="1">
    <location>
        <begin position="347"/>
        <end position="360"/>
    </location>
</feature>
<dbReference type="InterPro" id="IPR003615">
    <property type="entry name" value="HNH_nuc"/>
</dbReference>
<dbReference type="AlphaFoldDB" id="A0A7K3MBV9"/>
<proteinExistence type="predicted"/>
<feature type="region of interest" description="Disordered" evidence="1">
    <location>
        <begin position="335"/>
        <end position="364"/>
    </location>
</feature>